<evidence type="ECO:0008006" key="5">
    <source>
        <dbReference type="Google" id="ProtNLM"/>
    </source>
</evidence>
<feature type="region of interest" description="Disordered" evidence="1">
    <location>
        <begin position="55"/>
        <end position="83"/>
    </location>
</feature>
<evidence type="ECO:0000313" key="3">
    <source>
        <dbReference type="EMBL" id="KZP34378.1"/>
    </source>
</evidence>
<dbReference type="OrthoDB" id="6500128at2759"/>
<keyword evidence="4" id="KW-1185">Reference proteome</keyword>
<dbReference type="Proteomes" id="UP000076532">
    <property type="component" value="Unassembled WGS sequence"/>
</dbReference>
<feature type="signal peptide" evidence="2">
    <location>
        <begin position="1"/>
        <end position="22"/>
    </location>
</feature>
<protein>
    <recommendedName>
        <fullName evidence="5">ABC transmembrane type-1 domain-containing protein</fullName>
    </recommendedName>
</protein>
<accession>A0A166X372</accession>
<organism evidence="3 4">
    <name type="scientific">Athelia psychrophila</name>
    <dbReference type="NCBI Taxonomy" id="1759441"/>
    <lineage>
        <taxon>Eukaryota</taxon>
        <taxon>Fungi</taxon>
        <taxon>Dikarya</taxon>
        <taxon>Basidiomycota</taxon>
        <taxon>Agaricomycotina</taxon>
        <taxon>Agaricomycetes</taxon>
        <taxon>Agaricomycetidae</taxon>
        <taxon>Atheliales</taxon>
        <taxon>Atheliaceae</taxon>
        <taxon>Athelia</taxon>
    </lineage>
</organism>
<evidence type="ECO:0000256" key="1">
    <source>
        <dbReference type="SAM" id="MobiDB-lite"/>
    </source>
</evidence>
<reference evidence="3 4" key="1">
    <citation type="journal article" date="2016" name="Mol. Biol. Evol.">
        <title>Comparative Genomics of Early-Diverging Mushroom-Forming Fungi Provides Insights into the Origins of Lignocellulose Decay Capabilities.</title>
        <authorList>
            <person name="Nagy L.G."/>
            <person name="Riley R."/>
            <person name="Tritt A."/>
            <person name="Adam C."/>
            <person name="Daum C."/>
            <person name="Floudas D."/>
            <person name="Sun H."/>
            <person name="Yadav J.S."/>
            <person name="Pangilinan J."/>
            <person name="Larsson K.H."/>
            <person name="Matsuura K."/>
            <person name="Barry K."/>
            <person name="Labutti K."/>
            <person name="Kuo R."/>
            <person name="Ohm R.A."/>
            <person name="Bhattacharya S.S."/>
            <person name="Shirouzu T."/>
            <person name="Yoshinaga Y."/>
            <person name="Martin F.M."/>
            <person name="Grigoriev I.V."/>
            <person name="Hibbett D.S."/>
        </authorList>
    </citation>
    <scope>NUCLEOTIDE SEQUENCE [LARGE SCALE GENOMIC DNA]</scope>
    <source>
        <strain evidence="3 4">CBS 109695</strain>
    </source>
</reference>
<gene>
    <name evidence="3" type="ORF">FIBSPDRAFT_846494</name>
</gene>
<sequence length="83" mass="8680">MVLAQFVVVASMVGVLFDATIAENIVYGTSGLPQGYATMVRENASLISGGHQVSLPATRHSDRRSSTFAARSGRPFGVPPLCG</sequence>
<dbReference type="EMBL" id="KV417480">
    <property type="protein sequence ID" value="KZP34378.1"/>
    <property type="molecule type" value="Genomic_DNA"/>
</dbReference>
<name>A0A166X372_9AGAM</name>
<evidence type="ECO:0000313" key="4">
    <source>
        <dbReference type="Proteomes" id="UP000076532"/>
    </source>
</evidence>
<proteinExistence type="predicted"/>
<feature type="chain" id="PRO_5007882161" description="ABC transmembrane type-1 domain-containing protein" evidence="2">
    <location>
        <begin position="23"/>
        <end position="83"/>
    </location>
</feature>
<keyword evidence="2" id="KW-0732">Signal</keyword>
<dbReference type="AlphaFoldDB" id="A0A166X372"/>
<evidence type="ECO:0000256" key="2">
    <source>
        <dbReference type="SAM" id="SignalP"/>
    </source>
</evidence>